<organism evidence="1 2">
    <name type="scientific">Candidatus Lachnoclostridium pullistercoris</name>
    <dbReference type="NCBI Taxonomy" id="2838632"/>
    <lineage>
        <taxon>Bacteria</taxon>
        <taxon>Bacillati</taxon>
        <taxon>Bacillota</taxon>
        <taxon>Clostridia</taxon>
        <taxon>Lachnospirales</taxon>
        <taxon>Lachnospiraceae</taxon>
    </lineage>
</organism>
<accession>A0A9D2PCE2</accession>
<reference evidence="1" key="1">
    <citation type="journal article" date="2021" name="PeerJ">
        <title>Extensive microbial diversity within the chicken gut microbiome revealed by metagenomics and culture.</title>
        <authorList>
            <person name="Gilroy R."/>
            <person name="Ravi A."/>
            <person name="Getino M."/>
            <person name="Pursley I."/>
            <person name="Horton D.L."/>
            <person name="Alikhan N.F."/>
            <person name="Baker D."/>
            <person name="Gharbi K."/>
            <person name="Hall N."/>
            <person name="Watson M."/>
            <person name="Adriaenssens E.M."/>
            <person name="Foster-Nyarko E."/>
            <person name="Jarju S."/>
            <person name="Secka A."/>
            <person name="Antonio M."/>
            <person name="Oren A."/>
            <person name="Chaudhuri R.R."/>
            <person name="La Ragione R."/>
            <person name="Hildebrand F."/>
            <person name="Pallen M.J."/>
        </authorList>
    </citation>
    <scope>NUCLEOTIDE SEQUENCE</scope>
    <source>
        <strain evidence="1">CHK183-5548</strain>
    </source>
</reference>
<dbReference type="Proteomes" id="UP000823883">
    <property type="component" value="Unassembled WGS sequence"/>
</dbReference>
<dbReference type="EMBL" id="DWWL01000041">
    <property type="protein sequence ID" value="HJC47629.1"/>
    <property type="molecule type" value="Genomic_DNA"/>
</dbReference>
<sequence>MKLVVPSMEYENEIQAFRREFTNLQYLNRNGKWNWSGTGLDWMIKAEE</sequence>
<evidence type="ECO:0000313" key="2">
    <source>
        <dbReference type="Proteomes" id="UP000823883"/>
    </source>
</evidence>
<evidence type="ECO:0000313" key="1">
    <source>
        <dbReference type="EMBL" id="HJC47629.1"/>
    </source>
</evidence>
<reference evidence="1" key="2">
    <citation type="submission" date="2021-04" db="EMBL/GenBank/DDBJ databases">
        <authorList>
            <person name="Gilroy R."/>
        </authorList>
    </citation>
    <scope>NUCLEOTIDE SEQUENCE</scope>
    <source>
        <strain evidence="1">CHK183-5548</strain>
    </source>
</reference>
<comment type="caution">
    <text evidence="1">The sequence shown here is derived from an EMBL/GenBank/DDBJ whole genome shotgun (WGS) entry which is preliminary data.</text>
</comment>
<dbReference type="AlphaFoldDB" id="A0A9D2PCE2"/>
<protein>
    <submittedName>
        <fullName evidence="1">Uncharacterized protein</fullName>
    </submittedName>
</protein>
<gene>
    <name evidence="1" type="ORF">IAA04_06220</name>
</gene>
<proteinExistence type="predicted"/>
<name>A0A9D2PCE2_9FIRM</name>